<gene>
    <name evidence="1" type="ORF">CYLTODRAFT_438236</name>
</gene>
<protein>
    <recommendedName>
        <fullName evidence="3">Actin-like ATPase domain-containing protein</fullName>
    </recommendedName>
</protein>
<proteinExistence type="predicted"/>
<evidence type="ECO:0000313" key="1">
    <source>
        <dbReference type="EMBL" id="KIY64371.1"/>
    </source>
</evidence>
<dbReference type="OrthoDB" id="2963168at2759"/>
<dbReference type="PANTHER" id="PTHR14187:SF5">
    <property type="entry name" value="HEAT SHOCK 70 KDA PROTEIN 12A"/>
    <property type="match status" value="1"/>
</dbReference>
<dbReference type="InterPro" id="IPR043129">
    <property type="entry name" value="ATPase_NBD"/>
</dbReference>
<dbReference type="CDD" id="cd10170">
    <property type="entry name" value="ASKHA_NBD_HSP70"/>
    <property type="match status" value="1"/>
</dbReference>
<reference evidence="1 2" key="1">
    <citation type="journal article" date="2015" name="Fungal Genet. Biol.">
        <title>Evolution of novel wood decay mechanisms in Agaricales revealed by the genome sequences of Fistulina hepatica and Cylindrobasidium torrendii.</title>
        <authorList>
            <person name="Floudas D."/>
            <person name="Held B.W."/>
            <person name="Riley R."/>
            <person name="Nagy L.G."/>
            <person name="Koehler G."/>
            <person name="Ransdell A.S."/>
            <person name="Younus H."/>
            <person name="Chow J."/>
            <person name="Chiniquy J."/>
            <person name="Lipzen A."/>
            <person name="Tritt A."/>
            <person name="Sun H."/>
            <person name="Haridas S."/>
            <person name="LaButti K."/>
            <person name="Ohm R.A."/>
            <person name="Kues U."/>
            <person name="Blanchette R.A."/>
            <person name="Grigoriev I.V."/>
            <person name="Minto R.E."/>
            <person name="Hibbett D.S."/>
        </authorList>
    </citation>
    <scope>NUCLEOTIDE SEQUENCE [LARGE SCALE GENOMIC DNA]</scope>
    <source>
        <strain evidence="1 2">FP15055 ss-10</strain>
    </source>
</reference>
<sequence length="610" mass="67770">MIASGNWIRQWLKLADATPKRVDRHTKISLREEVIAFDVGTTFSGASFAKLEPGRIPDILGVTRYPAQHKVGGNSKIPSIIYYNANGNVQAVGAEAMDEAFLERAEDEGYAKVEWFKLHLRPKELATHISDKDLPSLPAGKRPIDVFADFLQYLFDCTRKFIVEMTYDGESYWKSVQDNIDFVLTHPNGWEGCQQALMPKAAAKAGLVDKESAQAQVQFVTEGEASLHYCIAGGTLNAIENMGGGIIIVDAGGGTIDLSAYQKTGGGADGGWSFQEIAPVQCHLQGSIFVTRRAREYLKGRLSGTRFVEDVQHISECFDATTKLGFRDRSSPYYIRFGGRRDIDKTADIRNGQMKLNGDVVAGFFQPSINAILQAIKTLRRVARMPVKTVLIVGGFAASDWLFSRVREGLGSDGLMVFRPDGHLNKAVADGAVLYYLDHIVTKRAAKFSYGIESTAHYEPAYADHLARRRFVYRGVSGRWTVPGVYSEILAKGTVVEEETEFRRPFVRDYTCPKPTNIIEDEILCYRGEDPPAWISDAPQESFSTLCTIKSDVTTVQLRPGINAHTKGTYYILDFEIILLLGLTELKAQVAWKENGVEKRCPAVVVYDDE</sequence>
<dbReference type="EMBL" id="KN880639">
    <property type="protein sequence ID" value="KIY64371.1"/>
    <property type="molecule type" value="Genomic_DNA"/>
</dbReference>
<evidence type="ECO:0008006" key="3">
    <source>
        <dbReference type="Google" id="ProtNLM"/>
    </source>
</evidence>
<keyword evidence="2" id="KW-1185">Reference proteome</keyword>
<evidence type="ECO:0000313" key="2">
    <source>
        <dbReference type="Proteomes" id="UP000054007"/>
    </source>
</evidence>
<dbReference type="Gene3D" id="3.30.420.40">
    <property type="match status" value="1"/>
</dbReference>
<accession>A0A0D7B4C8</accession>
<dbReference type="PANTHER" id="PTHR14187">
    <property type="entry name" value="ALPHA KINASE/ELONGATION FACTOR 2 KINASE"/>
    <property type="match status" value="1"/>
</dbReference>
<dbReference type="STRING" id="1314674.A0A0D7B4C8"/>
<organism evidence="1 2">
    <name type="scientific">Cylindrobasidium torrendii FP15055 ss-10</name>
    <dbReference type="NCBI Taxonomy" id="1314674"/>
    <lineage>
        <taxon>Eukaryota</taxon>
        <taxon>Fungi</taxon>
        <taxon>Dikarya</taxon>
        <taxon>Basidiomycota</taxon>
        <taxon>Agaricomycotina</taxon>
        <taxon>Agaricomycetes</taxon>
        <taxon>Agaricomycetidae</taxon>
        <taxon>Agaricales</taxon>
        <taxon>Marasmiineae</taxon>
        <taxon>Physalacriaceae</taxon>
        <taxon>Cylindrobasidium</taxon>
    </lineage>
</organism>
<name>A0A0D7B4C8_9AGAR</name>
<dbReference type="AlphaFoldDB" id="A0A0D7B4C8"/>
<dbReference type="SUPFAM" id="SSF53067">
    <property type="entry name" value="Actin-like ATPase domain"/>
    <property type="match status" value="2"/>
</dbReference>
<dbReference type="Proteomes" id="UP000054007">
    <property type="component" value="Unassembled WGS sequence"/>
</dbReference>